<dbReference type="Pfam" id="PF03942">
    <property type="entry name" value="DTW"/>
    <property type="match status" value="1"/>
</dbReference>
<evidence type="ECO:0000256" key="1">
    <source>
        <dbReference type="ARBA" id="ARBA00012386"/>
    </source>
</evidence>
<evidence type="ECO:0000313" key="8">
    <source>
        <dbReference type="Proteomes" id="UP001163255"/>
    </source>
</evidence>
<keyword evidence="4" id="KW-0819">tRNA processing</keyword>
<reference evidence="7" key="1">
    <citation type="submission" date="2022-10" db="EMBL/GenBank/DDBJ databases">
        <title>Completed Genome Sequence of two octocoral isolated bacterium, Endozoicomonas euniceicola EF212T and Endozoicomonas gorgoniicola PS125T.</title>
        <authorList>
            <person name="Chiou Y.-J."/>
            <person name="Chen Y.-H."/>
        </authorList>
    </citation>
    <scope>NUCLEOTIDE SEQUENCE</scope>
    <source>
        <strain evidence="7">EF212</strain>
    </source>
</reference>
<keyword evidence="8" id="KW-1185">Reference proteome</keyword>
<evidence type="ECO:0000256" key="4">
    <source>
        <dbReference type="ARBA" id="ARBA00022694"/>
    </source>
</evidence>
<dbReference type="PANTHER" id="PTHR21392">
    <property type="entry name" value="TRNA-URIDINE AMINOCARBOXYPROPYLTRANSFERASE 2"/>
    <property type="match status" value="1"/>
</dbReference>
<proteinExistence type="inferred from homology"/>
<dbReference type="EC" id="2.5.1.25" evidence="1"/>
<accession>A0ABY6GP87</accession>
<evidence type="ECO:0000256" key="3">
    <source>
        <dbReference type="ARBA" id="ARBA00022691"/>
    </source>
</evidence>
<dbReference type="SMART" id="SM01144">
    <property type="entry name" value="DTW"/>
    <property type="match status" value="1"/>
</dbReference>
<sequence>MARIECPRCLRPLSACYCKGLKPEKACIDLLIVQHPSETRHPINSARIASLGISNCNILVGEDFTESKALEKQLANRHACLLFPSENAVTVKAYTATHAIPELCVILDGTWRKAKKIYYLNPVLQELPALTLSETQTSAYTIRKTPEKGALSTIEATVALLRETSQKPDEHQRCLDAFDRMINAQISVMESAMGKEAFEKNYASRIKQRNG</sequence>
<protein>
    <recommendedName>
        <fullName evidence="1">tRNA-uridine aminocarboxypropyltransferase</fullName>
        <ecNumber evidence="1">2.5.1.25</ecNumber>
    </recommendedName>
</protein>
<evidence type="ECO:0000256" key="5">
    <source>
        <dbReference type="ARBA" id="ARBA00034489"/>
    </source>
</evidence>
<evidence type="ECO:0000313" key="7">
    <source>
        <dbReference type="EMBL" id="UYM14558.1"/>
    </source>
</evidence>
<dbReference type="InterPro" id="IPR005636">
    <property type="entry name" value="DTW"/>
</dbReference>
<organism evidence="7 8">
    <name type="scientific">Endozoicomonas euniceicola</name>
    <dbReference type="NCBI Taxonomy" id="1234143"/>
    <lineage>
        <taxon>Bacteria</taxon>
        <taxon>Pseudomonadati</taxon>
        <taxon>Pseudomonadota</taxon>
        <taxon>Gammaproteobacteria</taxon>
        <taxon>Oceanospirillales</taxon>
        <taxon>Endozoicomonadaceae</taxon>
        <taxon>Endozoicomonas</taxon>
    </lineage>
</organism>
<dbReference type="Proteomes" id="UP001163255">
    <property type="component" value="Chromosome"/>
</dbReference>
<feature type="domain" description="DTW" evidence="6">
    <location>
        <begin position="2"/>
        <end position="190"/>
    </location>
</feature>
<dbReference type="PANTHER" id="PTHR21392:SF0">
    <property type="entry name" value="TRNA-URIDINE AMINOCARBOXYPROPYLTRANSFERASE 2"/>
    <property type="match status" value="1"/>
</dbReference>
<keyword evidence="3" id="KW-0949">S-adenosyl-L-methionine</keyword>
<keyword evidence="2" id="KW-0808">Transferase</keyword>
<dbReference type="InterPro" id="IPR039262">
    <property type="entry name" value="DTWD2/TAPT"/>
</dbReference>
<evidence type="ECO:0000256" key="2">
    <source>
        <dbReference type="ARBA" id="ARBA00022679"/>
    </source>
</evidence>
<dbReference type="EMBL" id="CP103300">
    <property type="protein sequence ID" value="UYM14558.1"/>
    <property type="molecule type" value="Genomic_DNA"/>
</dbReference>
<gene>
    <name evidence="7" type="ORF">NX720_16890</name>
</gene>
<dbReference type="RefSeq" id="WP_262596106.1">
    <property type="nucleotide sequence ID" value="NZ_CP103300.1"/>
</dbReference>
<evidence type="ECO:0000259" key="6">
    <source>
        <dbReference type="SMART" id="SM01144"/>
    </source>
</evidence>
<comment type="similarity">
    <text evidence="5">Belongs to the TDD superfamily. DTWD2 family.</text>
</comment>
<name>A0ABY6GP87_9GAMM</name>